<evidence type="ECO:0000313" key="4">
    <source>
        <dbReference type="Proteomes" id="UP000630952"/>
    </source>
</evidence>
<feature type="signal peptide" evidence="2">
    <location>
        <begin position="1"/>
        <end position="31"/>
    </location>
</feature>
<dbReference type="Gene3D" id="2.160.20.120">
    <property type="match status" value="1"/>
</dbReference>
<organism evidence="3 4">
    <name type="scientific">Gluconobacter cerevisiae</name>
    <dbReference type="NCBI Taxonomy" id="1379734"/>
    <lineage>
        <taxon>Bacteria</taxon>
        <taxon>Pseudomonadati</taxon>
        <taxon>Pseudomonadota</taxon>
        <taxon>Alphaproteobacteria</taxon>
        <taxon>Acetobacterales</taxon>
        <taxon>Acetobacteraceae</taxon>
        <taxon>Gluconobacter</taxon>
    </lineage>
</organism>
<proteinExistence type="predicted"/>
<keyword evidence="4" id="KW-1185">Reference proteome</keyword>
<dbReference type="Proteomes" id="UP000630952">
    <property type="component" value="Unassembled WGS sequence"/>
</dbReference>
<feature type="compositionally biased region" description="Low complexity" evidence="1">
    <location>
        <begin position="283"/>
        <end position="294"/>
    </location>
</feature>
<feature type="compositionally biased region" description="Low complexity" evidence="1">
    <location>
        <begin position="398"/>
        <end position="427"/>
    </location>
</feature>
<gene>
    <name evidence="3" type="ORF">HKD21_02720</name>
</gene>
<reference evidence="3" key="1">
    <citation type="submission" date="2020-04" db="EMBL/GenBank/DDBJ databases">
        <authorList>
            <person name="Sombolestani A."/>
        </authorList>
    </citation>
    <scope>NUCLEOTIDE SEQUENCE</scope>
    <source>
        <strain evidence="3">LMG 27748</strain>
    </source>
</reference>
<evidence type="ECO:0000256" key="2">
    <source>
        <dbReference type="SAM" id="SignalP"/>
    </source>
</evidence>
<dbReference type="RefSeq" id="WP_194254026.1">
    <property type="nucleotide sequence ID" value="NZ_JABCQO010000001.1"/>
</dbReference>
<protein>
    <recommendedName>
        <fullName evidence="5">Auto-transporter adhesin head GIN domain-containing protein</fullName>
    </recommendedName>
</protein>
<evidence type="ECO:0000256" key="1">
    <source>
        <dbReference type="SAM" id="MobiDB-lite"/>
    </source>
</evidence>
<comment type="caution">
    <text evidence="3">The sequence shown here is derived from an EMBL/GenBank/DDBJ whole genome shotgun (WGS) entry which is preliminary data.</text>
</comment>
<feature type="compositionally biased region" description="Pro residues" evidence="1">
    <location>
        <begin position="262"/>
        <end position="277"/>
    </location>
</feature>
<sequence>MTRRPVLFSGRRPALLALLAGTVLLSPAAHAARMTLSGEDLDLSIPCTGQVRVVVDPNMKDGATLDSSSLGQVAMHTGKEEAQSRISIATKSCAPNGKLTISISPSTGLTIHDSHDTHFVIAGKLASLDANLDSTTMDIENTQSLDLDMQGASSVHIHSLERAAQIVASGTSTLTADTAQLAALSVQLTQNAGMTLSGGTIDALTLITADQASATILAHATVATVAANGTGDVNIEAVTGPMVRSGKGTVRVGAENGVIYRPTPPPPATAPTPPPAVQQPSLPVQTPPASAAPTVPAPVVPPPPVSAPTVQTPVVQAPLTQAPATPSVVQAPVRAPQPSASESPAIPHAPSVPAPSKDAASNAQQTAQAPASLPIINTPVPSAPQTTLPASNPAPTVTNPAPGIPTATNPTTGNPATTAPSTTAKSAQNGAQGE</sequence>
<feature type="compositionally biased region" description="Polar residues" evidence="1">
    <location>
        <begin position="379"/>
        <end position="397"/>
    </location>
</feature>
<feature type="chain" id="PRO_5046896395" description="Auto-transporter adhesin head GIN domain-containing protein" evidence="2">
    <location>
        <begin position="32"/>
        <end position="434"/>
    </location>
</feature>
<name>A0ABR9YAR9_9PROT</name>
<accession>A0ABR9YAR9</accession>
<dbReference type="EMBL" id="JABCQO010000001">
    <property type="protein sequence ID" value="MBF0875760.1"/>
    <property type="molecule type" value="Genomic_DNA"/>
</dbReference>
<feature type="region of interest" description="Disordered" evidence="1">
    <location>
        <begin position="323"/>
        <end position="434"/>
    </location>
</feature>
<feature type="region of interest" description="Disordered" evidence="1">
    <location>
        <begin position="256"/>
        <end position="297"/>
    </location>
</feature>
<evidence type="ECO:0000313" key="3">
    <source>
        <dbReference type="EMBL" id="MBF0875760.1"/>
    </source>
</evidence>
<evidence type="ECO:0008006" key="5">
    <source>
        <dbReference type="Google" id="ProtNLM"/>
    </source>
</evidence>
<feature type="compositionally biased region" description="Polar residues" evidence="1">
    <location>
        <begin position="359"/>
        <end position="369"/>
    </location>
</feature>
<reference evidence="3" key="2">
    <citation type="submission" date="2020-11" db="EMBL/GenBank/DDBJ databases">
        <title>Description of novel Gluconobacter species.</title>
        <authorList>
            <person name="Cleenwerck I."/>
            <person name="Cnockaert M."/>
            <person name="Borremans W."/>
            <person name="Wieme A.D."/>
            <person name="De Vuyst L."/>
            <person name="Vandamme P."/>
        </authorList>
    </citation>
    <scope>NUCLEOTIDE SEQUENCE</scope>
    <source>
        <strain evidence="3">LMG 27748</strain>
    </source>
</reference>
<keyword evidence="2" id="KW-0732">Signal</keyword>